<dbReference type="InterPro" id="IPR036291">
    <property type="entry name" value="NAD(P)-bd_dom_sf"/>
</dbReference>
<dbReference type="Pfam" id="PF00106">
    <property type="entry name" value="adh_short"/>
    <property type="match status" value="1"/>
</dbReference>
<dbReference type="CDD" id="cd05325">
    <property type="entry name" value="carb_red_sniffer_like_SDR_c"/>
    <property type="match status" value="1"/>
</dbReference>
<dbReference type="EMBL" id="JFBX01000627">
    <property type="protein sequence ID" value="KXH32919.1"/>
    <property type="molecule type" value="Genomic_DNA"/>
</dbReference>
<dbReference type="GO" id="GO:0005737">
    <property type="term" value="C:cytoplasm"/>
    <property type="evidence" value="ECO:0007669"/>
    <property type="project" value="TreeGrafter"/>
</dbReference>
<dbReference type="InterPro" id="IPR002347">
    <property type="entry name" value="SDR_fam"/>
</dbReference>
<dbReference type="Proteomes" id="UP000070328">
    <property type="component" value="Unassembled WGS sequence"/>
</dbReference>
<dbReference type="InterPro" id="IPR051468">
    <property type="entry name" value="Fungal_SecMetab_SDRs"/>
</dbReference>
<dbReference type="AlphaFoldDB" id="A0A135SAK7"/>
<sequence length="255" mass="26723">MSPTTILVTGAGRGIGSGLVASLLLRPSSTVIAAVRDPSKGPAKALLDLPRGEGSKTIVVKIDSLVETDPAEAVSMLQRDHSIDALDVVIANAGIAHSSGPVIKTSTTAIRGHFAVNTIGPVLLFQATAPLRKASKTGRPVFVAVTSMLGTISGMESLESLPPALSPYGASKAALNWFIRRLHFEETWLTSFVLHPGTVATDMVDSVIEGTDLKLEDLGAITVEQSVSGIVQRVDTASRDVSGTFQNHDGTHLPW</sequence>
<keyword evidence="5" id="KW-1185">Reference proteome</keyword>
<proteinExistence type="inferred from homology"/>
<evidence type="ECO:0000313" key="4">
    <source>
        <dbReference type="EMBL" id="KXH32919.1"/>
    </source>
</evidence>
<keyword evidence="3" id="KW-0560">Oxidoreductase</keyword>
<dbReference type="PRINTS" id="PR00081">
    <property type="entry name" value="GDHRDH"/>
</dbReference>
<evidence type="ECO:0000313" key="5">
    <source>
        <dbReference type="Proteomes" id="UP000070328"/>
    </source>
</evidence>
<comment type="caution">
    <text evidence="4">The sequence shown here is derived from an EMBL/GenBank/DDBJ whole genome shotgun (WGS) entry which is preliminary data.</text>
</comment>
<dbReference type="OrthoDB" id="9876299at2759"/>
<dbReference type="SUPFAM" id="SSF51735">
    <property type="entry name" value="NAD(P)-binding Rossmann-fold domains"/>
    <property type="match status" value="1"/>
</dbReference>
<accession>A0A135SAK7</accession>
<dbReference type="Gene3D" id="3.40.50.720">
    <property type="entry name" value="NAD(P)-binding Rossmann-like Domain"/>
    <property type="match status" value="1"/>
</dbReference>
<protein>
    <submittedName>
        <fullName evidence="4">Short-chain dehydrogenase</fullName>
    </submittedName>
</protein>
<gene>
    <name evidence="4" type="ORF">CSIM01_07546</name>
</gene>
<dbReference type="PANTHER" id="PTHR43544:SF7">
    <property type="entry name" value="NADB-LER2"/>
    <property type="match status" value="1"/>
</dbReference>
<dbReference type="GO" id="GO:0016491">
    <property type="term" value="F:oxidoreductase activity"/>
    <property type="evidence" value="ECO:0007669"/>
    <property type="project" value="UniProtKB-KW"/>
</dbReference>
<name>A0A135SAK7_9PEZI</name>
<reference evidence="4 5" key="1">
    <citation type="submission" date="2014-02" db="EMBL/GenBank/DDBJ databases">
        <title>The genome sequence of Colletotrichum simmondsii CBS122122.</title>
        <authorList>
            <person name="Baroncelli R."/>
            <person name="Thon M.R."/>
        </authorList>
    </citation>
    <scope>NUCLEOTIDE SEQUENCE [LARGE SCALE GENOMIC DNA]</scope>
    <source>
        <strain evidence="4 5">CBS122122</strain>
    </source>
</reference>
<organism evidence="4 5">
    <name type="scientific">Colletotrichum simmondsii</name>
    <dbReference type="NCBI Taxonomy" id="703756"/>
    <lineage>
        <taxon>Eukaryota</taxon>
        <taxon>Fungi</taxon>
        <taxon>Dikarya</taxon>
        <taxon>Ascomycota</taxon>
        <taxon>Pezizomycotina</taxon>
        <taxon>Sordariomycetes</taxon>
        <taxon>Hypocreomycetidae</taxon>
        <taxon>Glomerellales</taxon>
        <taxon>Glomerellaceae</taxon>
        <taxon>Colletotrichum</taxon>
        <taxon>Colletotrichum acutatum species complex</taxon>
    </lineage>
</organism>
<evidence type="ECO:0000256" key="3">
    <source>
        <dbReference type="ARBA" id="ARBA00023002"/>
    </source>
</evidence>
<dbReference type="PANTHER" id="PTHR43544">
    <property type="entry name" value="SHORT-CHAIN DEHYDROGENASE/REDUCTASE"/>
    <property type="match status" value="1"/>
</dbReference>
<comment type="similarity">
    <text evidence="1">Belongs to the short-chain dehydrogenases/reductases (SDR) family.</text>
</comment>
<evidence type="ECO:0000256" key="1">
    <source>
        <dbReference type="ARBA" id="ARBA00006484"/>
    </source>
</evidence>
<evidence type="ECO:0000256" key="2">
    <source>
        <dbReference type="ARBA" id="ARBA00022857"/>
    </source>
</evidence>
<keyword evidence="2" id="KW-0521">NADP</keyword>